<dbReference type="OrthoDB" id="9809488at2"/>
<sequence length="381" mass="44032">MNNKNLAGFLWNFVLFLGFFSFVSSFISPIKFISNTISGVFIITLFFIPYLKRPNIWTKIIMLVGFTYILSLFLDRIYPINSFIIVIFKLISIVLALGIFFTNLFFPRVFNCEEKIKDSKDNEFILPPKPYRKHPIRSNIIYFLTQYILIFINPIQLYQNIFALIGSLIAELRKIKTNFSPKDFNSSVEYHLPFSGEWIVVSGGINQEDSHSWNVINQRYAYDFVKIDSNKSTHTRSGKNLNDYYCYGKPVLAPAEGRVVAVKGNVCNAKNPGTMWIDFLARDFRGNYVIIKHAEKEYSFMGHFIPGSIMVKKGEFVGKHQVIGQCGNSGYSTEPHLHFHLQDHPNFYLAIGLPIKFKNLKIEGEKFKEAYIKRGEKVEIE</sequence>
<evidence type="ECO:0000259" key="2">
    <source>
        <dbReference type="Pfam" id="PF01551"/>
    </source>
</evidence>
<dbReference type="EMBL" id="FUZT01000001">
    <property type="protein sequence ID" value="SKC40463.1"/>
    <property type="molecule type" value="Genomic_DNA"/>
</dbReference>
<evidence type="ECO:0000256" key="1">
    <source>
        <dbReference type="SAM" id="Phobius"/>
    </source>
</evidence>
<dbReference type="STRING" id="36842.SAMN02194393_00553"/>
<dbReference type="SUPFAM" id="SSF51261">
    <property type="entry name" value="Duplicated hybrid motif"/>
    <property type="match status" value="1"/>
</dbReference>
<feature type="transmembrane region" description="Helical" evidence="1">
    <location>
        <begin position="7"/>
        <end position="27"/>
    </location>
</feature>
<gene>
    <name evidence="3" type="ORF">SAMN02194393_00553</name>
</gene>
<keyword evidence="1" id="KW-0472">Membrane</keyword>
<dbReference type="PANTHER" id="PTHR21666">
    <property type="entry name" value="PEPTIDASE-RELATED"/>
    <property type="match status" value="1"/>
</dbReference>
<feature type="transmembrane region" description="Helical" evidence="1">
    <location>
        <begin position="33"/>
        <end position="51"/>
    </location>
</feature>
<dbReference type="CDD" id="cd12797">
    <property type="entry name" value="M23_peptidase"/>
    <property type="match status" value="1"/>
</dbReference>
<dbReference type="GO" id="GO:0004222">
    <property type="term" value="F:metalloendopeptidase activity"/>
    <property type="evidence" value="ECO:0007669"/>
    <property type="project" value="TreeGrafter"/>
</dbReference>
<keyword evidence="1" id="KW-0812">Transmembrane</keyword>
<feature type="transmembrane region" description="Helical" evidence="1">
    <location>
        <begin position="139"/>
        <end position="158"/>
    </location>
</feature>
<dbReference type="InterPro" id="IPR050570">
    <property type="entry name" value="Cell_wall_metabolism_enzyme"/>
</dbReference>
<feature type="domain" description="M23ase beta-sheet core" evidence="2">
    <location>
        <begin position="247"/>
        <end position="342"/>
    </location>
</feature>
<dbReference type="Proteomes" id="UP000190285">
    <property type="component" value="Unassembled WGS sequence"/>
</dbReference>
<dbReference type="InterPro" id="IPR016047">
    <property type="entry name" value="M23ase_b-sheet_dom"/>
</dbReference>
<evidence type="ECO:0000313" key="4">
    <source>
        <dbReference type="Proteomes" id="UP000190285"/>
    </source>
</evidence>
<feature type="transmembrane region" description="Helical" evidence="1">
    <location>
        <begin position="56"/>
        <end position="74"/>
    </location>
</feature>
<name>A0A1T5INB2_9FIRM</name>
<organism evidence="3 4">
    <name type="scientific">Maledivibacter halophilus</name>
    <dbReference type="NCBI Taxonomy" id="36842"/>
    <lineage>
        <taxon>Bacteria</taxon>
        <taxon>Bacillati</taxon>
        <taxon>Bacillota</taxon>
        <taxon>Clostridia</taxon>
        <taxon>Peptostreptococcales</taxon>
        <taxon>Caminicellaceae</taxon>
        <taxon>Maledivibacter</taxon>
    </lineage>
</organism>
<dbReference type="InterPro" id="IPR011055">
    <property type="entry name" value="Dup_hybrid_motif"/>
</dbReference>
<proteinExistence type="predicted"/>
<dbReference type="Pfam" id="PF01551">
    <property type="entry name" value="Peptidase_M23"/>
    <property type="match status" value="1"/>
</dbReference>
<keyword evidence="1" id="KW-1133">Transmembrane helix</keyword>
<dbReference type="Gene3D" id="2.70.70.10">
    <property type="entry name" value="Glucose Permease (Domain IIA)"/>
    <property type="match status" value="1"/>
</dbReference>
<feature type="transmembrane region" description="Helical" evidence="1">
    <location>
        <begin position="80"/>
        <end position="106"/>
    </location>
</feature>
<protein>
    <submittedName>
        <fullName evidence="3">Membrane proteins related to metalloendopeptidases</fullName>
    </submittedName>
</protein>
<dbReference type="AlphaFoldDB" id="A0A1T5INB2"/>
<evidence type="ECO:0000313" key="3">
    <source>
        <dbReference type="EMBL" id="SKC40463.1"/>
    </source>
</evidence>
<reference evidence="4" key="1">
    <citation type="submission" date="2017-02" db="EMBL/GenBank/DDBJ databases">
        <authorList>
            <person name="Varghese N."/>
            <person name="Submissions S."/>
        </authorList>
    </citation>
    <scope>NUCLEOTIDE SEQUENCE [LARGE SCALE GENOMIC DNA]</scope>
    <source>
        <strain evidence="4">M1</strain>
    </source>
</reference>
<accession>A0A1T5INB2</accession>
<keyword evidence="4" id="KW-1185">Reference proteome</keyword>
<dbReference type="RefSeq" id="WP_079489162.1">
    <property type="nucleotide sequence ID" value="NZ_FUZT01000001.1"/>
</dbReference>
<dbReference type="PANTHER" id="PTHR21666:SF270">
    <property type="entry name" value="MUREIN HYDROLASE ACTIVATOR ENVC"/>
    <property type="match status" value="1"/>
</dbReference>